<keyword evidence="2" id="KW-1185">Reference proteome</keyword>
<evidence type="ECO:0000313" key="2">
    <source>
        <dbReference type="Proteomes" id="UP001319846"/>
    </source>
</evidence>
<sequence>MAFVKELKIEDNAAPALATSKIVAQRLGKSLRERYQDFIHRRECKPDQQDYDVKMASRAIAAFSIYNLAGVDDITAGKSVCDSSDDGGIDAICVNHSEKLVVIVQSKFNQSGNGTWNKDDFLNFKDACEKLQLEEYDNFDEILQNMANDIEVGLGSQDYKFLFVMAHTGKRGAAEKILGDMQKWQDELNAATLIPETTPQDELPFQVHLVSAEDLTEWLRAGSHINIDLDDVELEHYGHKNEPYLAFYGQISGDQVLEWWMAHGPRLFAKNIRNLLGSTDVNESIKNTAMTAPEMFWYYNNGITLLVSDIAPHRRNANRGTKRGTFKFYNSSVINGAQTVSTIGQVFKNISDENSDTLSQIKIPVRFIKVADMENAEVATAITKANNHQNRVLGRDFASQHSEQLRIAKELAVENYQYQLLRTAGQKGESDQNIIDLDESLDALACLTMKASIVATLKAQRGRFFENLDGTLYRTVFNPNVSGIKVVNAVSHFRTIEGLIAKLLDQTDRNTHRKRHLIITHANRVITALLLNKVSKINKLSELTAPNDLDLQKNLLIIANNIDEYIEKKYPNAYPARFFSNVEKVDEILRELSDTLQD</sequence>
<protein>
    <submittedName>
        <fullName evidence="1">AIPR family protein</fullName>
    </submittedName>
</protein>
<evidence type="ECO:0000313" key="1">
    <source>
        <dbReference type="EMBL" id="MBZ5488381.1"/>
    </source>
</evidence>
<dbReference type="Proteomes" id="UP001319846">
    <property type="component" value="Unassembled WGS sequence"/>
</dbReference>
<reference evidence="1" key="1">
    <citation type="submission" date="2020-06" db="EMBL/GenBank/DDBJ databases">
        <title>Whole Genome Sequence of Halomonas aquamarina MB598.</title>
        <authorList>
            <person name="Pervaiz M."/>
            <person name="Fariq A."/>
            <person name="Yasmin A."/>
            <person name="Welch M."/>
        </authorList>
    </citation>
    <scope>NUCLEOTIDE SEQUENCE</scope>
    <source>
        <strain evidence="1">MB598</strain>
    </source>
</reference>
<name>A0ACC5VVU2_9GAMM</name>
<accession>A0ACC5VVU2</accession>
<organism evidence="1 2">
    <name type="scientific">Vreelandella aquamarina</name>
    <dbReference type="NCBI Taxonomy" id="77097"/>
    <lineage>
        <taxon>Bacteria</taxon>
        <taxon>Pseudomonadati</taxon>
        <taxon>Pseudomonadota</taxon>
        <taxon>Gammaproteobacteria</taxon>
        <taxon>Oceanospirillales</taxon>
        <taxon>Halomonadaceae</taxon>
        <taxon>Vreelandella</taxon>
    </lineage>
</organism>
<gene>
    <name evidence="1" type="ORF">HW452_12690</name>
</gene>
<comment type="caution">
    <text evidence="1">The sequence shown here is derived from an EMBL/GenBank/DDBJ whole genome shotgun (WGS) entry which is preliminary data.</text>
</comment>
<dbReference type="EMBL" id="JABYQT010000007">
    <property type="protein sequence ID" value="MBZ5488381.1"/>
    <property type="molecule type" value="Genomic_DNA"/>
</dbReference>
<proteinExistence type="predicted"/>